<dbReference type="RefSeq" id="WP_185676898.1">
    <property type="nucleotide sequence ID" value="NZ_JACHVB010000060.1"/>
</dbReference>
<dbReference type="Gene3D" id="1.10.10.60">
    <property type="entry name" value="Homeodomain-like"/>
    <property type="match status" value="1"/>
</dbReference>
<feature type="domain" description="HTH araC/xylS-type" evidence="4">
    <location>
        <begin position="106"/>
        <end position="204"/>
    </location>
</feature>
<dbReference type="InterPro" id="IPR009057">
    <property type="entry name" value="Homeodomain-like_sf"/>
</dbReference>
<dbReference type="Proteomes" id="UP000546464">
    <property type="component" value="Unassembled WGS sequence"/>
</dbReference>
<dbReference type="Pfam" id="PF12833">
    <property type="entry name" value="HTH_18"/>
    <property type="match status" value="1"/>
</dbReference>
<keyword evidence="2" id="KW-0238">DNA-binding</keyword>
<evidence type="ECO:0000256" key="3">
    <source>
        <dbReference type="ARBA" id="ARBA00023163"/>
    </source>
</evidence>
<comment type="caution">
    <text evidence="5">The sequence shown here is derived from an EMBL/GenBank/DDBJ whole genome shotgun (WGS) entry which is preliminary data.</text>
</comment>
<dbReference type="SMART" id="SM00342">
    <property type="entry name" value="HTH_ARAC"/>
    <property type="match status" value="1"/>
</dbReference>
<evidence type="ECO:0000256" key="1">
    <source>
        <dbReference type="ARBA" id="ARBA00023015"/>
    </source>
</evidence>
<keyword evidence="6" id="KW-1185">Reference proteome</keyword>
<protein>
    <submittedName>
        <fullName evidence="5">Helix-turn-helix transcriptional regulator</fullName>
    </submittedName>
</protein>
<sequence>MPAHSRYGWSSDFTSSYRYAFHFATVPSEVRLCLGERPYLCVALREEDVAVIQSLSAELNDHFHKPNQYSHLYFERALLTLSLLILRDEQPRNNTPLHLLAEERVERAIAWYVEHMESNPTVEEVAYAMHMTSTHLRRMTRKARGRSPHTIFRELQLERALDLLANTSKTVEEIAHRCGFRSVEDFSRVFHRDLGTPASVWRNQYLSHVQGMQTGSGS</sequence>
<dbReference type="SUPFAM" id="SSF46689">
    <property type="entry name" value="Homeodomain-like"/>
    <property type="match status" value="2"/>
</dbReference>
<name>A0A842HKH5_9BACT</name>
<keyword evidence="1" id="KW-0805">Transcription regulation</keyword>
<evidence type="ECO:0000313" key="5">
    <source>
        <dbReference type="EMBL" id="MBC2595977.1"/>
    </source>
</evidence>
<dbReference type="PANTHER" id="PTHR46796">
    <property type="entry name" value="HTH-TYPE TRANSCRIPTIONAL ACTIVATOR RHAS-RELATED"/>
    <property type="match status" value="1"/>
</dbReference>
<dbReference type="GO" id="GO:0003700">
    <property type="term" value="F:DNA-binding transcription factor activity"/>
    <property type="evidence" value="ECO:0007669"/>
    <property type="project" value="InterPro"/>
</dbReference>
<organism evidence="5 6">
    <name type="scientific">Ruficoccus amylovorans</name>
    <dbReference type="NCBI Taxonomy" id="1804625"/>
    <lineage>
        <taxon>Bacteria</taxon>
        <taxon>Pseudomonadati</taxon>
        <taxon>Verrucomicrobiota</taxon>
        <taxon>Opitutia</taxon>
        <taxon>Puniceicoccales</taxon>
        <taxon>Cerasicoccaceae</taxon>
        <taxon>Ruficoccus</taxon>
    </lineage>
</organism>
<gene>
    <name evidence="5" type="ORF">H5P28_17055</name>
</gene>
<dbReference type="InterPro" id="IPR050204">
    <property type="entry name" value="AraC_XylS_family_regulators"/>
</dbReference>
<reference evidence="5 6" key="1">
    <citation type="submission" date="2020-07" db="EMBL/GenBank/DDBJ databases">
        <authorList>
            <person name="Feng X."/>
        </authorList>
    </citation>
    <scope>NUCLEOTIDE SEQUENCE [LARGE SCALE GENOMIC DNA]</scope>
    <source>
        <strain evidence="5 6">JCM31066</strain>
    </source>
</reference>
<accession>A0A842HKH5</accession>
<evidence type="ECO:0000256" key="2">
    <source>
        <dbReference type="ARBA" id="ARBA00023125"/>
    </source>
</evidence>
<dbReference type="PROSITE" id="PS01124">
    <property type="entry name" value="HTH_ARAC_FAMILY_2"/>
    <property type="match status" value="1"/>
</dbReference>
<dbReference type="EMBL" id="JACHVB010000060">
    <property type="protein sequence ID" value="MBC2595977.1"/>
    <property type="molecule type" value="Genomic_DNA"/>
</dbReference>
<keyword evidence="3" id="KW-0804">Transcription</keyword>
<evidence type="ECO:0000259" key="4">
    <source>
        <dbReference type="PROSITE" id="PS01124"/>
    </source>
</evidence>
<dbReference type="GO" id="GO:0043565">
    <property type="term" value="F:sequence-specific DNA binding"/>
    <property type="evidence" value="ECO:0007669"/>
    <property type="project" value="InterPro"/>
</dbReference>
<dbReference type="AlphaFoldDB" id="A0A842HKH5"/>
<proteinExistence type="predicted"/>
<dbReference type="InterPro" id="IPR018060">
    <property type="entry name" value="HTH_AraC"/>
</dbReference>
<evidence type="ECO:0000313" key="6">
    <source>
        <dbReference type="Proteomes" id="UP000546464"/>
    </source>
</evidence>